<evidence type="ECO:0000313" key="1">
    <source>
        <dbReference type="EMBL" id="SEI14345.1"/>
    </source>
</evidence>
<protein>
    <submittedName>
        <fullName evidence="1">Uncharacterized protein</fullName>
    </submittedName>
</protein>
<name>A0A1H8T4M9_9HYPH</name>
<keyword evidence="4" id="KW-1185">Reference proteome</keyword>
<dbReference type="Proteomes" id="UP000183063">
    <property type="component" value="Unassembled WGS sequence"/>
</dbReference>
<sequence>MLVLGDLVGLVGIAVDLIERARGTAVLFKSRLLLLVANDDVA</sequence>
<dbReference type="AlphaFoldDB" id="A0A1H8T4M9"/>
<evidence type="ECO:0000313" key="2">
    <source>
        <dbReference type="EMBL" id="SEO85478.1"/>
    </source>
</evidence>
<gene>
    <name evidence="1" type="ORF">RTCCBAU85039_5074</name>
    <name evidence="2" type="ORF">SAMN05216228_102733</name>
</gene>
<reference evidence="3" key="1">
    <citation type="submission" date="2016-10" db="EMBL/GenBank/DDBJ databases">
        <authorList>
            <person name="Wibberg D."/>
        </authorList>
    </citation>
    <scope>NUCLEOTIDE SEQUENCE [LARGE SCALE GENOMIC DNA]</scope>
</reference>
<accession>A0A1H8T4M9</accession>
<organism evidence="1 3">
    <name type="scientific">Rhizobium tibeticum</name>
    <dbReference type="NCBI Taxonomy" id="501024"/>
    <lineage>
        <taxon>Bacteria</taxon>
        <taxon>Pseudomonadati</taxon>
        <taxon>Pseudomonadota</taxon>
        <taxon>Alphaproteobacteria</taxon>
        <taxon>Hyphomicrobiales</taxon>
        <taxon>Rhizobiaceae</taxon>
        <taxon>Rhizobium/Agrobacterium group</taxon>
        <taxon>Rhizobium</taxon>
    </lineage>
</organism>
<proteinExistence type="predicted"/>
<evidence type="ECO:0000313" key="4">
    <source>
        <dbReference type="Proteomes" id="UP000198939"/>
    </source>
</evidence>
<dbReference type="Proteomes" id="UP000198939">
    <property type="component" value="Unassembled WGS sequence"/>
</dbReference>
<evidence type="ECO:0000313" key="3">
    <source>
        <dbReference type="Proteomes" id="UP000183063"/>
    </source>
</evidence>
<dbReference type="RefSeq" id="WP_280142209.1">
    <property type="nucleotide sequence ID" value="NZ_FNXB01000036.1"/>
</dbReference>
<reference evidence="2 4" key="2">
    <citation type="submission" date="2016-10" db="EMBL/GenBank/DDBJ databases">
        <authorList>
            <person name="Varghese N."/>
            <person name="Submissions S."/>
        </authorList>
    </citation>
    <scope>NUCLEOTIDE SEQUENCE [LARGE SCALE GENOMIC DNA]</scope>
    <source>
        <strain evidence="2 4">CGMCC 1.7071</strain>
    </source>
</reference>
<dbReference type="EMBL" id="FOCV01000027">
    <property type="protein sequence ID" value="SEO85478.1"/>
    <property type="molecule type" value="Genomic_DNA"/>
</dbReference>
<dbReference type="EMBL" id="FNXB01000036">
    <property type="protein sequence ID" value="SEI14345.1"/>
    <property type="molecule type" value="Genomic_DNA"/>
</dbReference>
<reference evidence="1" key="3">
    <citation type="submission" date="2016-10" db="EMBL/GenBank/DDBJ databases">
        <authorList>
            <person name="de Groot N.N."/>
        </authorList>
    </citation>
    <scope>NUCLEOTIDE SEQUENCE [LARGE SCALE GENOMIC DNA]</scope>
    <source>
        <strain evidence="1">CCBAU85039</strain>
    </source>
</reference>